<evidence type="ECO:0000313" key="2">
    <source>
        <dbReference type="EMBL" id="SUN56644.1"/>
    </source>
</evidence>
<organism evidence="2 4">
    <name type="scientific">Streptococcus gallolyticus</name>
    <dbReference type="NCBI Taxonomy" id="315405"/>
    <lineage>
        <taxon>Bacteria</taxon>
        <taxon>Bacillati</taxon>
        <taxon>Bacillota</taxon>
        <taxon>Bacilli</taxon>
        <taxon>Lactobacillales</taxon>
        <taxon>Streptococcaceae</taxon>
        <taxon>Streptococcus</taxon>
    </lineage>
</organism>
<feature type="domain" description="Endonuclease NucS C-terminal" evidence="1">
    <location>
        <begin position="82"/>
        <end position="135"/>
    </location>
</feature>
<dbReference type="EMBL" id="UHFM01000006">
    <property type="protein sequence ID" value="SUN60048.1"/>
    <property type="molecule type" value="Genomic_DNA"/>
</dbReference>
<evidence type="ECO:0000259" key="1">
    <source>
        <dbReference type="Pfam" id="PF01939"/>
    </source>
</evidence>
<dbReference type="GO" id="GO:0003676">
    <property type="term" value="F:nucleic acid binding"/>
    <property type="evidence" value="ECO:0007669"/>
    <property type="project" value="InterPro"/>
</dbReference>
<dbReference type="EMBL" id="UHFM01000002">
    <property type="protein sequence ID" value="SUN56644.1"/>
    <property type="molecule type" value="Genomic_DNA"/>
</dbReference>
<dbReference type="Pfam" id="PF01939">
    <property type="entry name" value="NucS_C"/>
    <property type="match status" value="1"/>
</dbReference>
<dbReference type="GO" id="GO:0004519">
    <property type="term" value="F:endonuclease activity"/>
    <property type="evidence" value="ECO:0007669"/>
    <property type="project" value="InterPro"/>
</dbReference>
<dbReference type="InterPro" id="IPR048301">
    <property type="entry name" value="NucS_C"/>
</dbReference>
<evidence type="ECO:0000313" key="4">
    <source>
        <dbReference type="Proteomes" id="UP000254510"/>
    </source>
</evidence>
<reference evidence="2 4" key="1">
    <citation type="submission" date="2018-06" db="EMBL/GenBank/DDBJ databases">
        <authorList>
            <consortium name="Pathogen Informatics"/>
            <person name="Doyle S."/>
        </authorList>
    </citation>
    <scope>NUCLEOTIDE SEQUENCE [LARGE SCALE GENOMIC DNA]</scope>
    <source>
        <strain evidence="2 4">NCTC13767</strain>
    </source>
</reference>
<dbReference type="Proteomes" id="UP000254510">
    <property type="component" value="Unassembled WGS sequence"/>
</dbReference>
<dbReference type="InterPro" id="IPR011856">
    <property type="entry name" value="tRNA_endonuc-like_dom_sf"/>
</dbReference>
<dbReference type="Gene3D" id="3.40.1350.10">
    <property type="match status" value="1"/>
</dbReference>
<gene>
    <name evidence="2" type="ORF">NCTC13767_00030</name>
    <name evidence="3" type="ORF">NCTC13767_01727</name>
</gene>
<sequence length="186" mass="22137">MNNLINVTLNENQEFSSFEELFLWAAREKQKCNYNSQQIKRLRTFIKDKYLNKFQGTIYLIDFLDLEFIHALECENSRENREKDMQSYICQNFETLFPNFEFVKSEFVIKSGRIDILAEEKSSKRPVIIELKTDNKNPTIQLLAYSKEFINPILIGVTEKKLANSKMDDDITYYVMKNKKMEEVIK</sequence>
<proteinExistence type="predicted"/>
<name>A0A380JZ57_9STRE</name>
<evidence type="ECO:0000313" key="3">
    <source>
        <dbReference type="EMBL" id="SUN60048.1"/>
    </source>
</evidence>
<dbReference type="AlphaFoldDB" id="A0A380JZ57"/>
<accession>A0A380JZ57</accession>
<protein>
    <recommendedName>
        <fullName evidence="1">Endonuclease NucS C-terminal domain-containing protein</fullName>
    </recommendedName>
</protein>